<evidence type="ECO:0000256" key="1">
    <source>
        <dbReference type="SAM" id="MobiDB-lite"/>
    </source>
</evidence>
<name>A0A4U5N0S5_STECR</name>
<feature type="compositionally biased region" description="Acidic residues" evidence="1">
    <location>
        <begin position="302"/>
        <end position="321"/>
    </location>
</feature>
<organism evidence="2 3">
    <name type="scientific">Steinernema carpocapsae</name>
    <name type="common">Entomopathogenic nematode</name>
    <dbReference type="NCBI Taxonomy" id="34508"/>
    <lineage>
        <taxon>Eukaryota</taxon>
        <taxon>Metazoa</taxon>
        <taxon>Ecdysozoa</taxon>
        <taxon>Nematoda</taxon>
        <taxon>Chromadorea</taxon>
        <taxon>Rhabditida</taxon>
        <taxon>Tylenchina</taxon>
        <taxon>Panagrolaimomorpha</taxon>
        <taxon>Strongyloidoidea</taxon>
        <taxon>Steinernematidae</taxon>
        <taxon>Steinernema</taxon>
    </lineage>
</organism>
<accession>A0A4U5N0S5</accession>
<gene>
    <name evidence="2" type="ORF">L596_017076</name>
</gene>
<dbReference type="AlphaFoldDB" id="A0A4U5N0S5"/>
<feature type="region of interest" description="Disordered" evidence="1">
    <location>
        <begin position="300"/>
        <end position="363"/>
    </location>
</feature>
<sequence length="363" mass="42804">MAEKPPKVLNPPSLQSIALKIAYRDMIQAKNHWHPLKHIDQIYRDFHVPYYYRKIFTDLQTDTAKLYEMYHCMVPRIRFEEHAVIENGKLEVLATLKKLREGYKISQQMFALMCFAGMHDEAFFFLNPFIGLTVEYENENMCKHLKKVVCCIHKFLFAHMMAPFEERYYTHSFHFMLNLLVNRNWTQGIKFLFRILRMRRHLFRTDCLEGMLIRNIYAFEKEKDYPGAAVAYKQLFAHYWRYDFLELTKSFARFHVTDRVIVERSEVSVARNPEDELTEFACCGELQECHFNCFAISKSRENDEDQENDSEDSDDSDDSDETSSGSSDDGDSENDSEDSDAEEDEEEGPEPKRIKLSKTVLAS</sequence>
<reference evidence="2 3" key="2">
    <citation type="journal article" date="2019" name="G3 (Bethesda)">
        <title>Hybrid Assembly of the Genome of the Entomopathogenic Nematode Steinernema carpocapsae Identifies the X-Chromosome.</title>
        <authorList>
            <person name="Serra L."/>
            <person name="Macchietto M."/>
            <person name="Macias-Munoz A."/>
            <person name="McGill C.J."/>
            <person name="Rodriguez I.M."/>
            <person name="Rodriguez B."/>
            <person name="Murad R."/>
            <person name="Mortazavi A."/>
        </authorList>
    </citation>
    <scope>NUCLEOTIDE SEQUENCE [LARGE SCALE GENOMIC DNA]</scope>
    <source>
        <strain evidence="2 3">ALL</strain>
    </source>
</reference>
<protein>
    <submittedName>
        <fullName evidence="2">Uncharacterized protein</fullName>
    </submittedName>
</protein>
<dbReference type="Proteomes" id="UP000298663">
    <property type="component" value="Unassembled WGS sequence"/>
</dbReference>
<feature type="compositionally biased region" description="Acidic residues" evidence="1">
    <location>
        <begin position="328"/>
        <end position="348"/>
    </location>
</feature>
<proteinExistence type="predicted"/>
<dbReference type="EMBL" id="AZBU02000005">
    <property type="protein sequence ID" value="TKR75840.1"/>
    <property type="molecule type" value="Genomic_DNA"/>
</dbReference>
<evidence type="ECO:0000313" key="2">
    <source>
        <dbReference type="EMBL" id="TKR75840.1"/>
    </source>
</evidence>
<keyword evidence="3" id="KW-1185">Reference proteome</keyword>
<comment type="caution">
    <text evidence="2">The sequence shown here is derived from an EMBL/GenBank/DDBJ whole genome shotgun (WGS) entry which is preliminary data.</text>
</comment>
<reference evidence="2 3" key="1">
    <citation type="journal article" date="2015" name="Genome Biol.">
        <title>Comparative genomics of Steinernema reveals deeply conserved gene regulatory networks.</title>
        <authorList>
            <person name="Dillman A.R."/>
            <person name="Macchietto M."/>
            <person name="Porter C.F."/>
            <person name="Rogers A."/>
            <person name="Williams B."/>
            <person name="Antoshechkin I."/>
            <person name="Lee M.M."/>
            <person name="Goodwin Z."/>
            <person name="Lu X."/>
            <person name="Lewis E.E."/>
            <person name="Goodrich-Blair H."/>
            <person name="Stock S.P."/>
            <person name="Adams B.J."/>
            <person name="Sternberg P.W."/>
            <person name="Mortazavi A."/>
        </authorList>
    </citation>
    <scope>NUCLEOTIDE SEQUENCE [LARGE SCALE GENOMIC DNA]</scope>
    <source>
        <strain evidence="2 3">ALL</strain>
    </source>
</reference>
<evidence type="ECO:0000313" key="3">
    <source>
        <dbReference type="Proteomes" id="UP000298663"/>
    </source>
</evidence>